<dbReference type="PANTHER" id="PTHR48081:SF3">
    <property type="entry name" value="ALPHA_BETA HYDROLASE FOLD-3 DOMAIN-CONTAINING PROTEIN"/>
    <property type="match status" value="1"/>
</dbReference>
<name>A0A8H4ITB8_9PEZI</name>
<comment type="caution">
    <text evidence="4">The sequence shown here is derived from an EMBL/GenBank/DDBJ whole genome shotgun (WGS) entry which is preliminary data.</text>
</comment>
<feature type="compositionally biased region" description="Polar residues" evidence="2">
    <location>
        <begin position="184"/>
        <end position="210"/>
    </location>
</feature>
<dbReference type="Proteomes" id="UP000572817">
    <property type="component" value="Unassembled WGS sequence"/>
</dbReference>
<evidence type="ECO:0000313" key="5">
    <source>
        <dbReference type="Proteomes" id="UP000572817"/>
    </source>
</evidence>
<keyword evidence="5" id="KW-1185">Reference proteome</keyword>
<evidence type="ECO:0000256" key="2">
    <source>
        <dbReference type="SAM" id="MobiDB-lite"/>
    </source>
</evidence>
<keyword evidence="1" id="KW-0378">Hydrolase</keyword>
<evidence type="ECO:0000256" key="1">
    <source>
        <dbReference type="ARBA" id="ARBA00022801"/>
    </source>
</evidence>
<dbReference type="OrthoDB" id="19653at2759"/>
<dbReference type="GO" id="GO:0016787">
    <property type="term" value="F:hydrolase activity"/>
    <property type="evidence" value="ECO:0007669"/>
    <property type="project" value="UniProtKB-KW"/>
</dbReference>
<sequence length="367" mass="40475">MPLTTFPSEEEHFKGFKIFDVTYKVVKSHAIQTSVLVPRNACKGPRPVIVRFHGGGLVAGTRLHAPWFPAYLLKHALSHDAIIVSPDYRLLPEACGLDILSDIASLWKWLSTSLHGYVLHRDPIYSSCGVNLKRIMVSGESAGGWLALQSAFMHPDQIKAILAIFPMLDLGDEHYTHGGRGSHTKNGTTPNVNPTNEAETSSLAGATTNGHGDDTRADKSQMIGLGTLLDTAIVDEYIQSAQQNPERVTSSITPPERMDFSIALFQHSRVGELLGPERALYPVELLEDLGRAEVRLPPLLIVHGTDDTVVPVEGSKRFVRAWETWQRGSAVRLVLRPGEHGFEARASTDDEGWLREALGWVADRWLN</sequence>
<gene>
    <name evidence="4" type="ORF">GTA08_BOTSDO08395</name>
</gene>
<evidence type="ECO:0000259" key="3">
    <source>
        <dbReference type="Pfam" id="PF07859"/>
    </source>
</evidence>
<dbReference type="Pfam" id="PF07859">
    <property type="entry name" value="Abhydrolase_3"/>
    <property type="match status" value="1"/>
</dbReference>
<feature type="domain" description="Alpha/beta hydrolase fold-3" evidence="3">
    <location>
        <begin position="49"/>
        <end position="174"/>
    </location>
</feature>
<dbReference type="InterPro" id="IPR029058">
    <property type="entry name" value="AB_hydrolase_fold"/>
</dbReference>
<dbReference type="InterPro" id="IPR013094">
    <property type="entry name" value="AB_hydrolase_3"/>
</dbReference>
<feature type="region of interest" description="Disordered" evidence="2">
    <location>
        <begin position="176"/>
        <end position="217"/>
    </location>
</feature>
<dbReference type="EMBL" id="WWBZ02000051">
    <property type="protein sequence ID" value="KAF4304788.1"/>
    <property type="molecule type" value="Genomic_DNA"/>
</dbReference>
<dbReference type="PANTHER" id="PTHR48081">
    <property type="entry name" value="AB HYDROLASE SUPERFAMILY PROTEIN C4A8.06C"/>
    <property type="match status" value="1"/>
</dbReference>
<dbReference type="InterPro" id="IPR050300">
    <property type="entry name" value="GDXG_lipolytic_enzyme"/>
</dbReference>
<protein>
    <recommendedName>
        <fullName evidence="3">Alpha/beta hydrolase fold-3 domain-containing protein</fullName>
    </recommendedName>
</protein>
<organism evidence="4 5">
    <name type="scientific">Botryosphaeria dothidea</name>
    <dbReference type="NCBI Taxonomy" id="55169"/>
    <lineage>
        <taxon>Eukaryota</taxon>
        <taxon>Fungi</taxon>
        <taxon>Dikarya</taxon>
        <taxon>Ascomycota</taxon>
        <taxon>Pezizomycotina</taxon>
        <taxon>Dothideomycetes</taxon>
        <taxon>Dothideomycetes incertae sedis</taxon>
        <taxon>Botryosphaeriales</taxon>
        <taxon>Botryosphaeriaceae</taxon>
        <taxon>Botryosphaeria</taxon>
    </lineage>
</organism>
<proteinExistence type="predicted"/>
<evidence type="ECO:0000313" key="4">
    <source>
        <dbReference type="EMBL" id="KAF4304788.1"/>
    </source>
</evidence>
<reference evidence="4" key="1">
    <citation type="submission" date="2020-04" db="EMBL/GenBank/DDBJ databases">
        <title>Genome Assembly and Annotation of Botryosphaeria dothidea sdau 11-99, a Latent Pathogen of Apple Fruit Ring Rot in China.</title>
        <authorList>
            <person name="Yu C."/>
            <person name="Diao Y."/>
            <person name="Lu Q."/>
            <person name="Zhao J."/>
            <person name="Cui S."/>
            <person name="Peng C."/>
            <person name="He B."/>
            <person name="Liu H."/>
        </authorList>
    </citation>
    <scope>NUCLEOTIDE SEQUENCE [LARGE SCALE GENOMIC DNA]</scope>
    <source>
        <strain evidence="4">Sdau11-99</strain>
    </source>
</reference>
<dbReference type="SUPFAM" id="SSF53474">
    <property type="entry name" value="alpha/beta-Hydrolases"/>
    <property type="match status" value="1"/>
</dbReference>
<dbReference type="Gene3D" id="3.40.50.1820">
    <property type="entry name" value="alpha/beta hydrolase"/>
    <property type="match status" value="1"/>
</dbReference>
<dbReference type="AlphaFoldDB" id="A0A8H4ITB8"/>
<accession>A0A8H4ITB8</accession>